<keyword evidence="2 7" id="KW-0863">Zinc-finger</keyword>
<evidence type="ECO:0000259" key="10">
    <source>
        <dbReference type="PROSITE" id="PS50103"/>
    </source>
</evidence>
<keyword evidence="3 7" id="KW-0862">Zinc</keyword>
<feature type="compositionally biased region" description="Basic and acidic residues" evidence="8">
    <location>
        <begin position="637"/>
        <end position="656"/>
    </location>
</feature>
<evidence type="ECO:0000256" key="7">
    <source>
        <dbReference type="PROSITE-ProRule" id="PRU00723"/>
    </source>
</evidence>
<feature type="domain" description="RRM" evidence="9">
    <location>
        <begin position="396"/>
        <end position="472"/>
    </location>
</feature>
<dbReference type="InterPro" id="IPR012677">
    <property type="entry name" value="Nucleotide-bd_a/b_plait_sf"/>
</dbReference>
<dbReference type="Proteomes" id="UP001630127">
    <property type="component" value="Unassembled WGS sequence"/>
</dbReference>
<evidence type="ECO:0000256" key="2">
    <source>
        <dbReference type="ARBA" id="ARBA00022771"/>
    </source>
</evidence>
<dbReference type="InterPro" id="IPR056276">
    <property type="entry name" value="AtC3H46-like_PABC-like"/>
</dbReference>
<keyword evidence="12" id="KW-1185">Reference proteome</keyword>
<dbReference type="GO" id="GO:0003677">
    <property type="term" value="F:DNA binding"/>
    <property type="evidence" value="ECO:0007669"/>
    <property type="project" value="UniProtKB-KW"/>
</dbReference>
<feature type="compositionally biased region" description="Low complexity" evidence="8">
    <location>
        <begin position="67"/>
        <end position="96"/>
    </location>
</feature>
<gene>
    <name evidence="11" type="ORF">ACH5RR_021441</name>
</gene>
<evidence type="ECO:0000313" key="12">
    <source>
        <dbReference type="Proteomes" id="UP001630127"/>
    </source>
</evidence>
<dbReference type="InterPro" id="IPR034365">
    <property type="entry name" value="AtC3H46-like_RRM"/>
</dbReference>
<dbReference type="InterPro" id="IPR036855">
    <property type="entry name" value="Znf_CCCH_sf"/>
</dbReference>
<dbReference type="SMART" id="SM00356">
    <property type="entry name" value="ZnF_C3H1"/>
    <property type="match status" value="1"/>
</dbReference>
<evidence type="ECO:0000256" key="5">
    <source>
        <dbReference type="ARBA" id="ARBA00023125"/>
    </source>
</evidence>
<dbReference type="Gene3D" id="1.10.1900.10">
    <property type="entry name" value="c-terminal domain of poly(a) binding protein"/>
    <property type="match status" value="1"/>
</dbReference>
<feature type="domain" description="C3H1-type" evidence="10">
    <location>
        <begin position="253"/>
        <end position="280"/>
    </location>
</feature>
<dbReference type="SUPFAM" id="SSF90229">
    <property type="entry name" value="CCCH zinc finger"/>
    <property type="match status" value="1"/>
</dbReference>
<dbReference type="Pfam" id="PF23182">
    <property type="entry name" value="PABC_AtC3H46"/>
    <property type="match status" value="1"/>
</dbReference>
<dbReference type="PANTHER" id="PTHR24009">
    <property type="entry name" value="RNA-BINDING (RRM/RBD/RNP MOTIFS)"/>
    <property type="match status" value="1"/>
</dbReference>
<dbReference type="EMBL" id="JBJUIK010000009">
    <property type="protein sequence ID" value="KAL3518852.1"/>
    <property type="molecule type" value="Genomic_DNA"/>
</dbReference>
<dbReference type="InterPro" id="IPR035979">
    <property type="entry name" value="RBD_domain_sf"/>
</dbReference>
<dbReference type="GO" id="GO:0003723">
    <property type="term" value="F:RNA binding"/>
    <property type="evidence" value="ECO:0007669"/>
    <property type="project" value="UniProtKB-UniRule"/>
</dbReference>
<feature type="compositionally biased region" description="Low complexity" evidence="8">
    <location>
        <begin position="497"/>
        <end position="506"/>
    </location>
</feature>
<reference evidence="11 12" key="1">
    <citation type="submission" date="2024-11" db="EMBL/GenBank/DDBJ databases">
        <title>A near-complete genome assembly of Cinchona calisaya.</title>
        <authorList>
            <person name="Lian D.C."/>
            <person name="Zhao X.W."/>
            <person name="Wei L."/>
        </authorList>
    </citation>
    <scope>NUCLEOTIDE SEQUENCE [LARGE SCALE GENOMIC DNA]</scope>
    <source>
        <tissue evidence="11">Nenye</tissue>
    </source>
</reference>
<dbReference type="GO" id="GO:0008270">
    <property type="term" value="F:zinc ion binding"/>
    <property type="evidence" value="ECO:0007669"/>
    <property type="project" value="UniProtKB-KW"/>
</dbReference>
<dbReference type="SMART" id="SM00360">
    <property type="entry name" value="RRM"/>
    <property type="match status" value="1"/>
</dbReference>
<name>A0ABD2ZL43_9GENT</name>
<feature type="region of interest" description="Disordered" evidence="8">
    <location>
        <begin position="67"/>
        <end position="129"/>
    </location>
</feature>
<keyword evidence="5" id="KW-0238">DNA-binding</keyword>
<feature type="zinc finger region" description="C3H1-type" evidence="7">
    <location>
        <begin position="253"/>
        <end position="280"/>
    </location>
</feature>
<dbReference type="AlphaFoldDB" id="A0ABD2ZL43"/>
<sequence length="732" mass="79422">MDTYQATKIVLSRIQSLDPENASKITGYILIQDQGEKEMIRLAFSPESLLLSYVHQAKACLGLPSNTWSTPSTPSSPSPFNNNNNPLSSSRPNPFSQTSPRIISPNNSRFHLGTNNNPSSPSSPWSSSSRSSRSAAASFAAVVNGGGVGSTNTVYGSSSSSLSLPFFNNYSSDLSGDEFGNIQVQDQLSFLDDSSDPIVSPSGRSDSVLFPYGNFEDSPGHQHQQLHRRSCSVNDVFLGGDDDGCGGGGGNGGFGWRPCLYFARGFCKNGNTCKFSHSDGGGFGCGGVADSTSPDGGCVGGAMVVGSSSKLDSIDDLLRLKAIQQQRFAAAQQLMASGAPPPFAYNKCMNFLNENQRSTAAALMLGEEFHKFGRCRSERSEFSAMGFGGSAGSASRQIYLTFPADSTFKEEDVSNYFSMYGPVQDVRIPYQQKRMFGFVTFHYPETVKQILAKGNPHFVCDSRVLVKPYKEKGKVPDKKQHQQQQQQQQQHLDRGDVSGCLSSSGLDSGEPYDLPLGARMFYNTQEMMLRRKLEEAELQQAIELQGRRLMNLQLMDLKNRHHVHQFQPGILQGVAIPSPSQPLSQIHKDLILPASGIDIEVSEEINGSRETANLPLAIADEQVLQEATEAFSSGSDNSKREESSKVGESDPHERNILEDILPDNLFASPTKSAAEFHSSLSTASASSDDISPIISSNYIPMLPPTSTLSMASLKSCYFQMPRFSSGQEATET</sequence>
<feature type="region of interest" description="Disordered" evidence="8">
    <location>
        <begin position="628"/>
        <end position="656"/>
    </location>
</feature>
<proteinExistence type="predicted"/>
<evidence type="ECO:0000256" key="1">
    <source>
        <dbReference type="ARBA" id="ARBA00022723"/>
    </source>
</evidence>
<feature type="region of interest" description="Disordered" evidence="8">
    <location>
        <begin position="471"/>
        <end position="506"/>
    </location>
</feature>
<organism evidence="11 12">
    <name type="scientific">Cinchona calisaya</name>
    <dbReference type="NCBI Taxonomy" id="153742"/>
    <lineage>
        <taxon>Eukaryota</taxon>
        <taxon>Viridiplantae</taxon>
        <taxon>Streptophyta</taxon>
        <taxon>Embryophyta</taxon>
        <taxon>Tracheophyta</taxon>
        <taxon>Spermatophyta</taxon>
        <taxon>Magnoliopsida</taxon>
        <taxon>eudicotyledons</taxon>
        <taxon>Gunneridae</taxon>
        <taxon>Pentapetalae</taxon>
        <taxon>asterids</taxon>
        <taxon>lamiids</taxon>
        <taxon>Gentianales</taxon>
        <taxon>Rubiaceae</taxon>
        <taxon>Cinchonoideae</taxon>
        <taxon>Cinchoneae</taxon>
        <taxon>Cinchona</taxon>
    </lineage>
</organism>
<dbReference type="Gene3D" id="4.10.1000.10">
    <property type="entry name" value="Zinc finger, CCCH-type"/>
    <property type="match status" value="1"/>
</dbReference>
<evidence type="ECO:0000256" key="3">
    <source>
        <dbReference type="ARBA" id="ARBA00022833"/>
    </source>
</evidence>
<dbReference type="Pfam" id="PF00076">
    <property type="entry name" value="RRM_1"/>
    <property type="match status" value="1"/>
</dbReference>
<dbReference type="CDD" id="cd12458">
    <property type="entry name" value="RRM_AtC3H46_like"/>
    <property type="match status" value="1"/>
</dbReference>
<dbReference type="FunFam" id="3.30.70.330:FF:000678">
    <property type="entry name" value="zinc finger CCCH domain-containing protein 53-like isoform X2"/>
    <property type="match status" value="1"/>
</dbReference>
<evidence type="ECO:0000259" key="9">
    <source>
        <dbReference type="PROSITE" id="PS50102"/>
    </source>
</evidence>
<dbReference type="SUPFAM" id="SSF54928">
    <property type="entry name" value="RNA-binding domain, RBD"/>
    <property type="match status" value="1"/>
</dbReference>
<dbReference type="InterPro" id="IPR000504">
    <property type="entry name" value="RRM_dom"/>
</dbReference>
<evidence type="ECO:0000256" key="8">
    <source>
        <dbReference type="SAM" id="MobiDB-lite"/>
    </source>
</evidence>
<keyword evidence="4 6" id="KW-0694">RNA-binding</keyword>
<dbReference type="PANTHER" id="PTHR24009:SF11">
    <property type="entry name" value="ZINC FINGER CCCH DOMAIN-CONTAINING PROTEIN 53-LIKE"/>
    <property type="match status" value="1"/>
</dbReference>
<feature type="compositionally biased region" description="Low complexity" evidence="8">
    <location>
        <begin position="115"/>
        <end position="129"/>
    </location>
</feature>
<evidence type="ECO:0000256" key="4">
    <source>
        <dbReference type="ARBA" id="ARBA00022884"/>
    </source>
</evidence>
<accession>A0ABD2ZL43</accession>
<dbReference type="Gene3D" id="3.30.70.330">
    <property type="match status" value="1"/>
</dbReference>
<dbReference type="InterPro" id="IPR000571">
    <property type="entry name" value="Znf_CCCH"/>
</dbReference>
<feature type="compositionally biased region" description="Basic and acidic residues" evidence="8">
    <location>
        <begin position="471"/>
        <end position="480"/>
    </location>
</feature>
<dbReference type="PROSITE" id="PS50102">
    <property type="entry name" value="RRM"/>
    <property type="match status" value="1"/>
</dbReference>
<feature type="compositionally biased region" description="Polar residues" evidence="8">
    <location>
        <begin position="97"/>
        <end position="109"/>
    </location>
</feature>
<comment type="caution">
    <text evidence="11">The sequence shown here is derived from an EMBL/GenBank/DDBJ whole genome shotgun (WGS) entry which is preliminary data.</text>
</comment>
<evidence type="ECO:0000313" key="11">
    <source>
        <dbReference type="EMBL" id="KAL3518852.1"/>
    </source>
</evidence>
<dbReference type="PROSITE" id="PS50103">
    <property type="entry name" value="ZF_C3H1"/>
    <property type="match status" value="1"/>
</dbReference>
<evidence type="ECO:0000256" key="6">
    <source>
        <dbReference type="PROSITE-ProRule" id="PRU00176"/>
    </source>
</evidence>
<keyword evidence="1 7" id="KW-0479">Metal-binding</keyword>
<protein>
    <submittedName>
        <fullName evidence="11">Uncharacterized protein</fullName>
    </submittedName>
</protein>
<dbReference type="Pfam" id="PF00642">
    <property type="entry name" value="zf-CCCH"/>
    <property type="match status" value="1"/>
</dbReference>